<dbReference type="InterPro" id="IPR033138">
    <property type="entry name" value="Cu_oxidase_CS"/>
</dbReference>
<dbReference type="InterPro" id="IPR011707">
    <property type="entry name" value="Cu-oxidase-like_N"/>
</dbReference>
<dbReference type="InterPro" id="IPR008972">
    <property type="entry name" value="Cupredoxin"/>
</dbReference>
<dbReference type="Gene3D" id="2.60.40.420">
    <property type="entry name" value="Cupredoxins - blue copper proteins"/>
    <property type="match status" value="3"/>
</dbReference>
<comment type="caution">
    <text evidence="1">The sequence shown here is derived from an EMBL/GenBank/DDBJ whole genome shotgun (WGS) entry which is preliminary data.</text>
</comment>
<dbReference type="SUPFAM" id="SSF49503">
    <property type="entry name" value="Cupredoxins"/>
    <property type="match status" value="2"/>
</dbReference>
<organism evidence="1 2">
    <name type="scientific">Streptacidiphilus alkalitolerans</name>
    <dbReference type="NCBI Taxonomy" id="3342712"/>
    <lineage>
        <taxon>Bacteria</taxon>
        <taxon>Bacillati</taxon>
        <taxon>Actinomycetota</taxon>
        <taxon>Actinomycetes</taxon>
        <taxon>Kitasatosporales</taxon>
        <taxon>Streptomycetaceae</taxon>
        <taxon>Streptacidiphilus</taxon>
    </lineage>
</organism>
<dbReference type="InterPro" id="IPR045087">
    <property type="entry name" value="Cu-oxidase_fam"/>
</dbReference>
<protein>
    <submittedName>
        <fullName evidence="1">Multicopper oxidase family protein</fullName>
    </submittedName>
</protein>
<sequence length="637" mass="68432">MTAGAFFGALALGTGAAAMKAAAADSGTAADTTTEVLAASVKPRTAPVGPNWGLTKFLDPLRIPPVIKPTNGSTVLPINAVDTQVRLHSQLPLTDVWAYNGQFPGPTIDIASGSQVRISWTNAVDGTMPLVAVEAPVTAAPTSSPGYKDATGALLPNHTIIDGVADLPAWTAVHLHGANNNAGNDGWPHNGGLQNSSQLVQYQNQQPSTTLFYHDHAMAITRFNFHAGLMGMYLIRDAEETALGLPTGAREIPLILSDRNLDTVPATGALTGQLLFKVPTVPYGANNVPAGFSGPFNAVNGGIWPHLDVQTRWYRFRLVNACNARIYTLNLVDDAGVNHNAAIHLIGTDGGLLPTPAPVPAGGLIVAPAERFDLLIDFRALQGLNVRFTDARTAPGTTEPDLIQFRVENRDRGDTYALPSTISSSYVRVAEGGTLPADHDNVWVGLVMNTEGHPAMWDLEEVDTDPGGEGVIQITDPGTGATRTFRRTAELFDDTVQVYINHNRWAVWNFIQVAPIGPAHPMHVHLTRFQALSRRSFTTTFDIPTARTTAPISGFTNVPLQQWEQGWKDTVLVNRGEWVQVAGKFDGGTGEFVYHCHILDHEDDGMMRPFVVHPPEVAMFHMRSGGGGNTTMPGMKM</sequence>
<dbReference type="Pfam" id="PF07731">
    <property type="entry name" value="Cu-oxidase_2"/>
    <property type="match status" value="1"/>
</dbReference>
<dbReference type="PROSITE" id="PS00080">
    <property type="entry name" value="MULTICOPPER_OXIDASE2"/>
    <property type="match status" value="1"/>
</dbReference>
<evidence type="ECO:0000313" key="1">
    <source>
        <dbReference type="EMBL" id="MFC1411188.1"/>
    </source>
</evidence>
<dbReference type="PANTHER" id="PTHR48267">
    <property type="entry name" value="CUPREDOXIN SUPERFAMILY PROTEIN"/>
    <property type="match status" value="1"/>
</dbReference>
<dbReference type="Proteomes" id="UP001592582">
    <property type="component" value="Unassembled WGS sequence"/>
</dbReference>
<dbReference type="Pfam" id="PF07732">
    <property type="entry name" value="Cu-oxidase_3"/>
    <property type="match status" value="2"/>
</dbReference>
<evidence type="ECO:0000313" key="2">
    <source>
        <dbReference type="Proteomes" id="UP001592582"/>
    </source>
</evidence>
<keyword evidence="2" id="KW-1185">Reference proteome</keyword>
<name>A0ABV6VBX7_9ACTN</name>
<dbReference type="PANTHER" id="PTHR48267:SF1">
    <property type="entry name" value="BILIRUBIN OXIDASE"/>
    <property type="match status" value="1"/>
</dbReference>
<reference evidence="1 2" key="1">
    <citation type="submission" date="2024-09" db="EMBL/GenBank/DDBJ databases">
        <authorList>
            <person name="Lee S.D."/>
        </authorList>
    </citation>
    <scope>NUCLEOTIDE SEQUENCE [LARGE SCALE GENOMIC DNA]</scope>
    <source>
        <strain evidence="1 2">N1-1</strain>
    </source>
</reference>
<proteinExistence type="predicted"/>
<accession>A0ABV6VBX7</accession>
<dbReference type="InterPro" id="IPR011706">
    <property type="entry name" value="Cu-oxidase_C"/>
</dbReference>
<dbReference type="EMBL" id="JBHEZX010000007">
    <property type="protein sequence ID" value="MFC1411188.1"/>
    <property type="molecule type" value="Genomic_DNA"/>
</dbReference>
<dbReference type="PROSITE" id="PS00079">
    <property type="entry name" value="MULTICOPPER_OXIDASE1"/>
    <property type="match status" value="1"/>
</dbReference>
<dbReference type="InterPro" id="IPR002355">
    <property type="entry name" value="Cu_oxidase_Cu_BS"/>
</dbReference>
<gene>
    <name evidence="1" type="ORF">ACEZDG_18155</name>
</gene>